<dbReference type="InterPro" id="IPR011505">
    <property type="entry name" value="Peptidase_M26_C_dom"/>
</dbReference>
<feature type="region of interest" description="Disordered" evidence="3">
    <location>
        <begin position="189"/>
        <end position="263"/>
    </location>
</feature>
<evidence type="ECO:0000259" key="5">
    <source>
        <dbReference type="Pfam" id="PF05342"/>
    </source>
</evidence>
<dbReference type="InterPro" id="IPR008006">
    <property type="entry name" value="Peptidase_M26_N_dom"/>
</dbReference>
<feature type="compositionally biased region" description="Low complexity" evidence="3">
    <location>
        <begin position="230"/>
        <end position="244"/>
    </location>
</feature>
<evidence type="ECO:0008006" key="9">
    <source>
        <dbReference type="Google" id="ProtNLM"/>
    </source>
</evidence>
<evidence type="ECO:0000256" key="4">
    <source>
        <dbReference type="SAM" id="SignalP"/>
    </source>
</evidence>
<reference evidence="7" key="1">
    <citation type="submission" date="2021-06" db="EMBL/GenBank/DDBJ databases">
        <title>Novel Mycoplasma species detected in California sea lions (Zalophus californianus) from the USA.</title>
        <authorList>
            <person name="Volokhov D.V."/>
            <person name="Furtak V.A."/>
            <person name="Zagorodnyaya T.A."/>
        </authorList>
    </citation>
    <scope>NUCLEOTIDE SEQUENCE [LARGE SCALE GENOMIC DNA]</scope>
    <source>
        <strain evidence="7">CSL 5346</strain>
    </source>
</reference>
<sequence>MAKNKLIVWTVLGTTALITSAAITAGAIIDINKNAPMKLVLRGLENTENKSNFYSGQKVKFKLLTPKNKEFDYLLVNNKKTSVKIENNSFVLELQPKTRIIEVKYKDSDQKTYSITLPKNIQVLTENINIDSVIENTQVEFLIHDLENVVIKDLLLNDVSIKDSISNNKFAIIIKEDGVLKLVIESTNKDENKDSKTNNDKANTTTNNANAENNSTENKNDVEDSKVENTDSNSNSGSSENAENTDNNSDSGSNVNTEPEEKKSTINLEGFVENTQEVNQNEAITLHLNIPENNHLLTFTVNGEDNKNSIINNTFTFTPVQENYDIVATYEVNTYSLNLQNNELSVNGNLDLTKIPYGTNVSVNINVPNNKKIAKLLLNGSDRRHSVNNNVYTFEITNNTDMNVEFKETSPQKQYYSLTLDNNLVVSDDINKDRIEGTQSVRIFANIPSGQEIESLLVNDVNQLENMNEDKTFIDLNLNKNTNVSVTFRSSNQNNRKAMIISSQNQHFKIDNRIEEYYSLNIGDKILVKIVNIPEDKEVKTISFNNQDITSRVQGNYFSFIVPNGYPQLSIELQDKTPVVINTVELNKTINLADEKKKSSTYIYENRQEIKNKFDEILTEAKKVLANPENQDKVDENVWNLKDIMDELNGQFSEKSIDLKNIETIELLKVLNTHETEKINALTGQITDFSNYKARIISDNKEFILPIKAVEEENQSYIISVDLDKVVYFNKDNDAIQKLTFTVDKISHNENEITDFDTLITKLNSATDNQEIIIGADLDATDTASNAYVTQTFKGILKSSNGRTFTINGLKKPLFNKIENAKIENINILNANVTSNSKSGILASEVVDSSVKNTKITGILSYNQSGINTEQIGGIFGTVLGLTFTHNTIDVTLNIYENNTNSQYYGILASQISGHSNLINISNNYIKGNIKLDRNSSSSKVGKLIGNALNLEIQKTIVDVESGSHDLVFGYSYNNSAQILASFTTLENQPTELQKIEKSELTQKLLELGILVETQQKNEFAHVNFALVQDYDSKREIAYDNVSKLIPFYDRNTIVSYGNKISTSDILYQKRISSLMPLDDNNNFVGNLYNKDEIKKIFITFDDNTSTTFALSSPVEFGNSHIFEYSFNNLIYTPYQFLNKNSDLINELKSEFKQLQLNSQEFINHVKMNEYVQKLRDKNNNQSINLDMNWLYLNDAFKHVQDNIDNYLESILANYKVANYNDPKIKEVLKKEILDNKVQIMLGLSYLERLYNIKFGNYNIKNILMFNPTFYNNDINNIEFIKSIGNLSFEDLLLENNYSTFTKIFNTLNKYSKDANKDLYSFLELNNSIFNNKTMSEWLKESSNAFIYELSSEKNNVDVSLYNRLKNKPTARSYILPLLNVKEDNIYVISTFATIYFGGYGRDIDETIVKNSAEYKTKLQEAKNKVKLFANKFKNFLELMYSVSNNEGKREMQNTITEIFDGYWIVSKNGPDYKQSSDNHRRWAERFDENYSPIKDFFGPIGRYYPQSPKKDGAYANQNTKIIRFDSADVLSIEGASTLTHELTHAYDKKTWLQNHNYRPGQGPEAYALGFFESATSNSTPYYSFNFIANLNGDVTTNNSIDRFKSKEDFKSYLHNLFDVTYLVDGLEAEVIATRTNKEKSQILEKLVLEKDDASKWDRNSKHIYFYTDEDIQKGYVHGVDKVEQLSEKELSKLTSLDALIDNNVISKSENFAWTRDSETKQKTAQRTNNLNYYFVSLYNPIFASYANDSGTSGGLMFRKTAFELLAEYGWDNGFIKYATDSLAQSATNNEKLSDVYVFSQIFNGEYNNSYAEFKKAMYKQRLDKQNKIKEIIVRYNNKDYLVSSGADIKALLKQAYDDNFNDIKLNPQKVYFNQLQLKEQIIKKFNEKTNNFRESIFE</sequence>
<evidence type="ECO:0000256" key="2">
    <source>
        <dbReference type="SAM" id="Coils"/>
    </source>
</evidence>
<evidence type="ECO:0000313" key="8">
    <source>
        <dbReference type="Proteomes" id="UP000718793"/>
    </source>
</evidence>
<keyword evidence="4" id="KW-0732">Signal</keyword>
<feature type="signal peptide" evidence="4">
    <location>
        <begin position="1"/>
        <end position="21"/>
    </location>
</feature>
<protein>
    <recommendedName>
        <fullName evidence="9">IgA-specific metalloendopeptidase</fullName>
    </recommendedName>
</protein>
<feature type="compositionally biased region" description="Low complexity" evidence="3">
    <location>
        <begin position="200"/>
        <end position="217"/>
    </location>
</feature>
<feature type="compositionally biased region" description="Basic and acidic residues" evidence="3">
    <location>
        <begin position="189"/>
        <end position="199"/>
    </location>
</feature>
<feature type="domain" description="Peptidase M26 C-terminal" evidence="6">
    <location>
        <begin position="1124"/>
        <end position="1898"/>
    </location>
</feature>
<feature type="coiled-coil region" evidence="2">
    <location>
        <begin position="1138"/>
        <end position="1165"/>
    </location>
</feature>
<keyword evidence="1" id="KW-0378">Hydrolase</keyword>
<evidence type="ECO:0000259" key="6">
    <source>
        <dbReference type="Pfam" id="PF07580"/>
    </source>
</evidence>
<keyword evidence="2" id="KW-0175">Coiled coil</keyword>
<evidence type="ECO:0000313" key="7">
    <source>
        <dbReference type="EMBL" id="MBU4692136.1"/>
    </source>
</evidence>
<gene>
    <name evidence="7" type="ORF">KQ875_00795</name>
</gene>
<dbReference type="Pfam" id="PF05342">
    <property type="entry name" value="Peptidase_M26_N"/>
    <property type="match status" value="1"/>
</dbReference>
<evidence type="ECO:0000256" key="3">
    <source>
        <dbReference type="SAM" id="MobiDB-lite"/>
    </source>
</evidence>
<name>A0ABS6DPP5_9MOLU</name>
<dbReference type="Proteomes" id="UP000718793">
    <property type="component" value="Unassembled WGS sequence"/>
</dbReference>
<comment type="caution">
    <text evidence="7">The sequence shown here is derived from an EMBL/GenBank/DDBJ whole genome shotgun (WGS) entry which is preliminary data.</text>
</comment>
<feature type="compositionally biased region" description="Polar residues" evidence="3">
    <location>
        <begin position="245"/>
        <end position="257"/>
    </location>
</feature>
<dbReference type="Pfam" id="PF07580">
    <property type="entry name" value="Peptidase_M26_C"/>
    <property type="match status" value="1"/>
</dbReference>
<feature type="chain" id="PRO_5047252047" description="IgA-specific metalloendopeptidase" evidence="4">
    <location>
        <begin position="22"/>
        <end position="1899"/>
    </location>
</feature>
<keyword evidence="8" id="KW-1185">Reference proteome</keyword>
<organism evidence="7 8">
    <name type="scientific">Mycoplasma zalophi</name>
    <dbReference type="NCBI Taxonomy" id="191287"/>
    <lineage>
        <taxon>Bacteria</taxon>
        <taxon>Bacillati</taxon>
        <taxon>Mycoplasmatota</taxon>
        <taxon>Mollicutes</taxon>
        <taxon>Mycoplasmataceae</taxon>
        <taxon>Mycoplasma</taxon>
    </lineage>
</organism>
<dbReference type="RefSeq" id="WP_216488454.1">
    <property type="nucleotide sequence ID" value="NZ_JAHMHH010000001.1"/>
</dbReference>
<feature type="compositionally biased region" description="Basic and acidic residues" evidence="3">
    <location>
        <begin position="218"/>
        <end position="229"/>
    </location>
</feature>
<accession>A0ABS6DPP5</accession>
<feature type="domain" description="Peptidase M26 N-terminal" evidence="5">
    <location>
        <begin position="649"/>
        <end position="858"/>
    </location>
</feature>
<evidence type="ECO:0000256" key="1">
    <source>
        <dbReference type="ARBA" id="ARBA00022801"/>
    </source>
</evidence>
<dbReference type="EMBL" id="JAHMHH010000001">
    <property type="protein sequence ID" value="MBU4692136.1"/>
    <property type="molecule type" value="Genomic_DNA"/>
</dbReference>
<proteinExistence type="predicted"/>